<gene>
    <name evidence="1" type="ORF">FJQ98_18935</name>
</gene>
<keyword evidence="2" id="KW-1185">Reference proteome</keyword>
<accession>A0ABX7AN50</accession>
<protein>
    <submittedName>
        <fullName evidence="1">Uncharacterized protein</fullName>
    </submittedName>
</protein>
<reference evidence="1 2" key="1">
    <citation type="submission" date="2020-01" db="EMBL/GenBank/DDBJ databases">
        <authorList>
            <person name="Liu G."/>
            <person name="Liu B."/>
        </authorList>
    </citation>
    <scope>NUCLEOTIDE SEQUENCE [LARGE SCALE GENOMIC DNA]</scope>
    <source>
        <strain evidence="1 2">FJAT-51161</strain>
    </source>
</reference>
<organism evidence="1 2">
    <name type="scientific">Lysinibacillus agricola</name>
    <dbReference type="NCBI Taxonomy" id="2590012"/>
    <lineage>
        <taxon>Bacteria</taxon>
        <taxon>Bacillati</taxon>
        <taxon>Bacillota</taxon>
        <taxon>Bacilli</taxon>
        <taxon>Bacillales</taxon>
        <taxon>Bacillaceae</taxon>
        <taxon>Lysinibacillus</taxon>
    </lineage>
</organism>
<evidence type="ECO:0000313" key="1">
    <source>
        <dbReference type="EMBL" id="QQP11274.1"/>
    </source>
</evidence>
<proteinExistence type="predicted"/>
<name>A0ABX7AN50_9BACI</name>
<sequence length="60" mass="6837">MNSNMQRIKPIRFKFTSVGGIIEDVVYERVSLFSFGRRLVGEMNAIVNSKVSKRESDNGK</sequence>
<dbReference type="EMBL" id="CP067341">
    <property type="protein sequence ID" value="QQP11274.1"/>
    <property type="molecule type" value="Genomic_DNA"/>
</dbReference>
<dbReference type="Proteomes" id="UP000596049">
    <property type="component" value="Chromosome"/>
</dbReference>
<dbReference type="RefSeq" id="WP_143114829.1">
    <property type="nucleotide sequence ID" value="NZ_CP067341.1"/>
</dbReference>
<evidence type="ECO:0000313" key="2">
    <source>
        <dbReference type="Proteomes" id="UP000596049"/>
    </source>
</evidence>